<dbReference type="Proteomes" id="UP000240317">
    <property type="component" value="Unassembled WGS sequence"/>
</dbReference>
<gene>
    <name evidence="1" type="ORF">C8263_02930</name>
</gene>
<organism evidence="1 2">
    <name type="scientific">Deinococcus arcticus</name>
    <dbReference type="NCBI Taxonomy" id="2136176"/>
    <lineage>
        <taxon>Bacteria</taxon>
        <taxon>Thermotogati</taxon>
        <taxon>Deinococcota</taxon>
        <taxon>Deinococci</taxon>
        <taxon>Deinococcales</taxon>
        <taxon>Deinococcaceae</taxon>
        <taxon>Deinococcus</taxon>
    </lineage>
</organism>
<comment type="caution">
    <text evidence="1">The sequence shown here is derived from an EMBL/GenBank/DDBJ whole genome shotgun (WGS) entry which is preliminary data.</text>
</comment>
<dbReference type="EMBL" id="PYSV01000002">
    <property type="protein sequence ID" value="PTA69303.1"/>
    <property type="molecule type" value="Genomic_DNA"/>
</dbReference>
<sequence length="110" mass="12138">MWAHIFEQAVHLTNLGKPRAQFSIGSLYPRGGLLRGFTCSDIRIHVQKELVGSDLFGVVLVRAGSGLLLRLLILTARSRFTGWARWCASLGQWLSPTLGWRAAPTHGPDT</sequence>
<proteinExistence type="predicted"/>
<evidence type="ECO:0000313" key="2">
    <source>
        <dbReference type="Proteomes" id="UP000240317"/>
    </source>
</evidence>
<reference evidence="1 2" key="1">
    <citation type="submission" date="2018-03" db="EMBL/GenBank/DDBJ databases">
        <title>Draft genome of Deinococcus sp. OD32.</title>
        <authorList>
            <person name="Wang X.-P."/>
            <person name="Du Z.-J."/>
        </authorList>
    </citation>
    <scope>NUCLEOTIDE SEQUENCE [LARGE SCALE GENOMIC DNA]</scope>
    <source>
        <strain evidence="1 2">OD32</strain>
    </source>
</reference>
<protein>
    <submittedName>
        <fullName evidence="1">Uncharacterized protein</fullName>
    </submittedName>
</protein>
<name>A0A2T3WC32_9DEIO</name>
<dbReference type="AlphaFoldDB" id="A0A2T3WC32"/>
<evidence type="ECO:0000313" key="1">
    <source>
        <dbReference type="EMBL" id="PTA69303.1"/>
    </source>
</evidence>
<accession>A0A2T3WC32</accession>
<keyword evidence="2" id="KW-1185">Reference proteome</keyword>